<dbReference type="AlphaFoldDB" id="A0ABD1QGG1"/>
<protein>
    <submittedName>
        <fullName evidence="2">Uncharacterized protein</fullName>
    </submittedName>
</protein>
<dbReference type="Proteomes" id="UP001604336">
    <property type="component" value="Unassembled WGS sequence"/>
</dbReference>
<comment type="caution">
    <text evidence="2">The sequence shown here is derived from an EMBL/GenBank/DDBJ whole genome shotgun (WGS) entry which is preliminary data.</text>
</comment>
<evidence type="ECO:0000313" key="3">
    <source>
        <dbReference type="Proteomes" id="UP001604336"/>
    </source>
</evidence>
<sequence length="142" mass="14297">MENPHRTDSIAPDLPTKPPDISTGCAPVGPPPIGSPSAGGQFEFDGQRLALAILETGHTPDAEHPPPSSIAARTAGPATSSLHAEPSLAHFSDAPTRAKTTSAHLLGPMTADFPIPAAGTPSMPGSQALQSAPAQQALMGSL</sequence>
<organism evidence="2 3">
    <name type="scientific">Abeliophyllum distichum</name>
    <dbReference type="NCBI Taxonomy" id="126358"/>
    <lineage>
        <taxon>Eukaryota</taxon>
        <taxon>Viridiplantae</taxon>
        <taxon>Streptophyta</taxon>
        <taxon>Embryophyta</taxon>
        <taxon>Tracheophyta</taxon>
        <taxon>Spermatophyta</taxon>
        <taxon>Magnoliopsida</taxon>
        <taxon>eudicotyledons</taxon>
        <taxon>Gunneridae</taxon>
        <taxon>Pentapetalae</taxon>
        <taxon>asterids</taxon>
        <taxon>lamiids</taxon>
        <taxon>Lamiales</taxon>
        <taxon>Oleaceae</taxon>
        <taxon>Forsythieae</taxon>
        <taxon>Abeliophyllum</taxon>
    </lineage>
</organism>
<evidence type="ECO:0000313" key="2">
    <source>
        <dbReference type="EMBL" id="KAL2475310.1"/>
    </source>
</evidence>
<feature type="compositionally biased region" description="Low complexity" evidence="1">
    <location>
        <begin position="126"/>
        <end position="142"/>
    </location>
</feature>
<gene>
    <name evidence="2" type="ORF">Adt_36046</name>
</gene>
<reference evidence="3" key="1">
    <citation type="submission" date="2024-07" db="EMBL/GenBank/DDBJ databases">
        <title>Two chromosome-level genome assemblies of Korean endemic species Abeliophyllum distichum and Forsythia ovata (Oleaceae).</title>
        <authorList>
            <person name="Jang H."/>
        </authorList>
    </citation>
    <scope>NUCLEOTIDE SEQUENCE [LARGE SCALE GENOMIC DNA]</scope>
</reference>
<evidence type="ECO:0000256" key="1">
    <source>
        <dbReference type="SAM" id="MobiDB-lite"/>
    </source>
</evidence>
<keyword evidence="3" id="KW-1185">Reference proteome</keyword>
<proteinExistence type="predicted"/>
<dbReference type="EMBL" id="JBFOLK010000011">
    <property type="protein sequence ID" value="KAL2475310.1"/>
    <property type="molecule type" value="Genomic_DNA"/>
</dbReference>
<accession>A0ABD1QGG1</accession>
<name>A0ABD1QGG1_9LAMI</name>
<feature type="region of interest" description="Disordered" evidence="1">
    <location>
        <begin position="1"/>
        <end position="142"/>
    </location>
</feature>